<dbReference type="AlphaFoldDB" id="S9SLC1"/>
<reference evidence="1 2" key="1">
    <citation type="submission" date="2013-05" db="EMBL/GenBank/DDBJ databases">
        <authorList>
            <person name="Strain E.A."/>
            <person name="Brown E."/>
            <person name="Allard M.W."/>
            <person name="Luo Y.L."/>
        </authorList>
    </citation>
    <scope>NUCLEOTIDE SEQUENCE [LARGE SCALE GENOMIC DNA]</scope>
    <source>
        <strain evidence="1 2">TS-15</strain>
    </source>
</reference>
<comment type="caution">
    <text evidence="1">The sequence shown here is derived from an EMBL/GenBank/DDBJ whole genome shotgun (WGS) entry which is preliminary data.</text>
</comment>
<evidence type="ECO:0000313" key="2">
    <source>
        <dbReference type="Proteomes" id="UP000015344"/>
    </source>
</evidence>
<protein>
    <submittedName>
        <fullName evidence="1">Uncharacterized protein</fullName>
    </submittedName>
</protein>
<evidence type="ECO:0000313" key="1">
    <source>
        <dbReference type="EMBL" id="EPY06537.1"/>
    </source>
</evidence>
<gene>
    <name evidence="1" type="ORF">PAALTS15_15356</name>
</gene>
<dbReference type="RefSeq" id="WP_021260388.1">
    <property type="nucleotide sequence ID" value="NZ_ATMT01000054.1"/>
</dbReference>
<sequence length="70" mass="7757">MLVEVTVDGKVDDSIVFNISEDRSGTDASKAKDVRNNTELSYIESNSMYIIVTKCPPNKNFMVTIKPSTV</sequence>
<name>S9SLC1_PAEAL</name>
<organism evidence="1 2">
    <name type="scientific">Paenibacillus alvei TS-15</name>
    <dbReference type="NCBI Taxonomy" id="1117108"/>
    <lineage>
        <taxon>Bacteria</taxon>
        <taxon>Bacillati</taxon>
        <taxon>Bacillota</taxon>
        <taxon>Bacilli</taxon>
        <taxon>Bacillales</taxon>
        <taxon>Paenibacillaceae</taxon>
        <taxon>Paenibacillus</taxon>
    </lineage>
</organism>
<accession>S9SLC1</accession>
<dbReference type="PATRIC" id="fig|1117108.3.peg.3189"/>
<proteinExistence type="predicted"/>
<dbReference type="EMBL" id="ATMT01000054">
    <property type="protein sequence ID" value="EPY06537.1"/>
    <property type="molecule type" value="Genomic_DNA"/>
</dbReference>
<dbReference type="Proteomes" id="UP000015344">
    <property type="component" value="Unassembled WGS sequence"/>
</dbReference>